<dbReference type="EMBL" id="JAVRHO010000007">
    <property type="protein sequence ID" value="MDT0646323.1"/>
    <property type="molecule type" value="Genomic_DNA"/>
</dbReference>
<evidence type="ECO:0000313" key="2">
    <source>
        <dbReference type="Proteomes" id="UP001245285"/>
    </source>
</evidence>
<gene>
    <name evidence="1" type="ORF">RM545_06440</name>
</gene>
<organism evidence="1 2">
    <name type="scientific">Autumnicola lenta</name>
    <dbReference type="NCBI Taxonomy" id="3075593"/>
    <lineage>
        <taxon>Bacteria</taxon>
        <taxon>Pseudomonadati</taxon>
        <taxon>Bacteroidota</taxon>
        <taxon>Flavobacteriia</taxon>
        <taxon>Flavobacteriales</taxon>
        <taxon>Flavobacteriaceae</taxon>
        <taxon>Autumnicola</taxon>
    </lineage>
</organism>
<accession>A0ABU3CIY7</accession>
<sequence>MSTTPTTNEILFKEAFFQNLLKIKYLAIDLDDANHLFKNFRIFLAEKEIPNSPSSFTEAMEMTRKFFLPGEPLDYLLDQLKNNYDCKQRSRDKLVNV</sequence>
<proteinExistence type="predicted"/>
<comment type="caution">
    <text evidence="1">The sequence shown here is derived from an EMBL/GenBank/DDBJ whole genome shotgun (WGS) entry which is preliminary data.</text>
</comment>
<reference evidence="1 2" key="1">
    <citation type="submission" date="2023-09" db="EMBL/GenBank/DDBJ databases">
        <authorList>
            <person name="Rey-Velasco X."/>
        </authorList>
    </citation>
    <scope>NUCLEOTIDE SEQUENCE [LARGE SCALE GENOMIC DNA]</scope>
    <source>
        <strain evidence="1 2">F260</strain>
    </source>
</reference>
<protein>
    <submittedName>
        <fullName evidence="1">Uncharacterized protein</fullName>
    </submittedName>
</protein>
<dbReference type="Proteomes" id="UP001245285">
    <property type="component" value="Unassembled WGS sequence"/>
</dbReference>
<name>A0ABU3CIY7_9FLAO</name>
<dbReference type="RefSeq" id="WP_311494497.1">
    <property type="nucleotide sequence ID" value="NZ_JAVRHO010000007.1"/>
</dbReference>
<evidence type="ECO:0000313" key="1">
    <source>
        <dbReference type="EMBL" id="MDT0646323.1"/>
    </source>
</evidence>
<keyword evidence="2" id="KW-1185">Reference proteome</keyword>